<sequence length="350" mass="40800">MNATTVNYDKYKSKGLSGLCNLGNTCFINSCMQILSHTYELNDFLDLETYTEKINNKYESALLIEWDNLRKIIWKDNCVVSPGKFITTIQKVAKLKDVNIFTGFSQNDVSEFLLFIIDCFHNTLARKVKMSINGTPVNEKDKIAILCFNMIERMYKNEYSEIWNLFYAVHVSQIKSLETNEILNNRPEPFFIINLPIPENNKNPSLYDCFDLYVSEEALTGDNAWYNDKSKTYEDVKRQILFWSFPSILVIDLKRFSNKNNKNQKIVDFSIENLDLSKYVIGYKKHGYVYDLYGICNHSGSVHGGHYTAYVKNANDKWYCFNDTSVSEINPTMLITSKAYCLFYRKKIIH</sequence>
<dbReference type="PANTHER" id="PTHR21646:SF23">
    <property type="entry name" value="UBIQUITIN CARBOXYL-TERMINAL HYDROLASE USP2"/>
    <property type="match status" value="1"/>
</dbReference>
<dbReference type="InterPro" id="IPR018200">
    <property type="entry name" value="USP_CS"/>
</dbReference>
<dbReference type="CDD" id="cd02674">
    <property type="entry name" value="Peptidase_C19R"/>
    <property type="match status" value="1"/>
</dbReference>
<dbReference type="InterPro" id="IPR050185">
    <property type="entry name" value="Ub_carboxyl-term_hydrolase"/>
</dbReference>
<reference evidence="2" key="1">
    <citation type="journal article" date="2020" name="Nature">
        <title>Giant virus diversity and host interactions through global metagenomics.</title>
        <authorList>
            <person name="Schulz F."/>
            <person name="Roux S."/>
            <person name="Paez-Espino D."/>
            <person name="Jungbluth S."/>
            <person name="Walsh D.A."/>
            <person name="Denef V.J."/>
            <person name="McMahon K.D."/>
            <person name="Konstantinidis K.T."/>
            <person name="Eloe-Fadrosh E.A."/>
            <person name="Kyrpides N.C."/>
            <person name="Woyke T."/>
        </authorList>
    </citation>
    <scope>NUCLEOTIDE SEQUENCE</scope>
    <source>
        <strain evidence="2">GVMAG-M-3300023179-116</strain>
    </source>
</reference>
<proteinExistence type="predicted"/>
<name>A0A6C0E5I5_9ZZZZ</name>
<feature type="domain" description="USP" evidence="1">
    <location>
        <begin position="17"/>
        <end position="347"/>
    </location>
</feature>
<evidence type="ECO:0000259" key="1">
    <source>
        <dbReference type="PROSITE" id="PS50235"/>
    </source>
</evidence>
<dbReference type="AlphaFoldDB" id="A0A6C0E5I5"/>
<dbReference type="InterPro" id="IPR028889">
    <property type="entry name" value="USP"/>
</dbReference>
<dbReference type="Pfam" id="PF00443">
    <property type="entry name" value="UCH"/>
    <property type="match status" value="1"/>
</dbReference>
<dbReference type="GO" id="GO:0004843">
    <property type="term" value="F:cysteine-type deubiquitinase activity"/>
    <property type="evidence" value="ECO:0007669"/>
    <property type="project" value="InterPro"/>
</dbReference>
<dbReference type="PROSITE" id="PS00972">
    <property type="entry name" value="USP_1"/>
    <property type="match status" value="1"/>
</dbReference>
<dbReference type="PROSITE" id="PS00973">
    <property type="entry name" value="USP_2"/>
    <property type="match status" value="1"/>
</dbReference>
<dbReference type="GO" id="GO:0016579">
    <property type="term" value="P:protein deubiquitination"/>
    <property type="evidence" value="ECO:0007669"/>
    <property type="project" value="InterPro"/>
</dbReference>
<dbReference type="PANTHER" id="PTHR21646">
    <property type="entry name" value="UBIQUITIN CARBOXYL-TERMINAL HYDROLASE"/>
    <property type="match status" value="1"/>
</dbReference>
<dbReference type="InterPro" id="IPR038765">
    <property type="entry name" value="Papain-like_cys_pep_sf"/>
</dbReference>
<dbReference type="PROSITE" id="PS50235">
    <property type="entry name" value="USP_3"/>
    <property type="match status" value="1"/>
</dbReference>
<dbReference type="Gene3D" id="3.90.70.10">
    <property type="entry name" value="Cysteine proteinases"/>
    <property type="match status" value="1"/>
</dbReference>
<accession>A0A6C0E5I5</accession>
<dbReference type="InterPro" id="IPR001394">
    <property type="entry name" value="Peptidase_C19_UCH"/>
</dbReference>
<protein>
    <recommendedName>
        <fullName evidence="1">USP domain-containing protein</fullName>
    </recommendedName>
</protein>
<organism evidence="2">
    <name type="scientific">viral metagenome</name>
    <dbReference type="NCBI Taxonomy" id="1070528"/>
    <lineage>
        <taxon>unclassified sequences</taxon>
        <taxon>metagenomes</taxon>
        <taxon>organismal metagenomes</taxon>
    </lineage>
</organism>
<evidence type="ECO:0000313" key="2">
    <source>
        <dbReference type="EMBL" id="QHT23713.1"/>
    </source>
</evidence>
<dbReference type="SUPFAM" id="SSF54001">
    <property type="entry name" value="Cysteine proteinases"/>
    <property type="match status" value="1"/>
</dbReference>
<dbReference type="EMBL" id="MN739734">
    <property type="protein sequence ID" value="QHT23713.1"/>
    <property type="molecule type" value="Genomic_DNA"/>
</dbReference>